<dbReference type="PROSITE" id="PS50905">
    <property type="entry name" value="FERRITIN_LIKE"/>
    <property type="match status" value="1"/>
</dbReference>
<dbReference type="STRING" id="320497.A0U93_02360"/>
<evidence type="ECO:0000313" key="3">
    <source>
        <dbReference type="EMBL" id="AQS86977.1"/>
    </source>
</evidence>
<reference evidence="3 4" key="1">
    <citation type="submission" date="2016-03" db="EMBL/GenBank/DDBJ databases">
        <title>Acetic acid bacteria sequencing.</title>
        <authorList>
            <person name="Brandt J."/>
            <person name="Jakob F."/>
            <person name="Vogel R.F."/>
        </authorList>
    </citation>
    <scope>NUCLEOTIDE SEQUENCE [LARGE SCALE GENOMIC DNA]</scope>
    <source>
        <strain evidence="3 4">NBRC 101099</strain>
    </source>
</reference>
<gene>
    <name evidence="3" type="ORF">A0U93_02360</name>
</gene>
<evidence type="ECO:0000256" key="1">
    <source>
        <dbReference type="ARBA" id="ARBA00022434"/>
    </source>
</evidence>
<dbReference type="InterPro" id="IPR012347">
    <property type="entry name" value="Ferritin-like"/>
</dbReference>
<dbReference type="KEGG" id="nch:A0U93_02360"/>
<dbReference type="OrthoDB" id="9800505at2"/>
<dbReference type="GO" id="GO:0020037">
    <property type="term" value="F:heme binding"/>
    <property type="evidence" value="ECO:0007669"/>
    <property type="project" value="TreeGrafter"/>
</dbReference>
<keyword evidence="4" id="KW-1185">Reference proteome</keyword>
<name>A0A1U9KMG2_9PROT</name>
<dbReference type="Proteomes" id="UP000188604">
    <property type="component" value="Chromosome"/>
</dbReference>
<dbReference type="InterPro" id="IPR008331">
    <property type="entry name" value="Ferritin_DPS_dom"/>
</dbReference>
<dbReference type="Pfam" id="PF00210">
    <property type="entry name" value="Ferritin"/>
    <property type="match status" value="1"/>
</dbReference>
<dbReference type="CDD" id="cd00657">
    <property type="entry name" value="Ferritin_like"/>
    <property type="match status" value="1"/>
</dbReference>
<dbReference type="PANTHER" id="PTHR30295:SF1">
    <property type="entry name" value="DNA PROTECTION DURING STARVATION PROTEIN"/>
    <property type="match status" value="1"/>
</dbReference>
<protein>
    <submittedName>
        <fullName evidence="3">Bacterioferritin</fullName>
    </submittedName>
</protein>
<dbReference type="InterPro" id="IPR009078">
    <property type="entry name" value="Ferritin-like_SF"/>
</dbReference>
<evidence type="ECO:0000256" key="2">
    <source>
        <dbReference type="ARBA" id="ARBA00023004"/>
    </source>
</evidence>
<dbReference type="EMBL" id="CP014691">
    <property type="protein sequence ID" value="AQS86977.1"/>
    <property type="molecule type" value="Genomic_DNA"/>
</dbReference>
<dbReference type="PANTHER" id="PTHR30295">
    <property type="entry name" value="BACTERIOFERRITIN"/>
    <property type="match status" value="1"/>
</dbReference>
<dbReference type="GO" id="GO:0008199">
    <property type="term" value="F:ferric iron binding"/>
    <property type="evidence" value="ECO:0007669"/>
    <property type="project" value="InterPro"/>
</dbReference>
<accession>A0A1U9KMG2</accession>
<keyword evidence="2" id="KW-0408">Iron</keyword>
<dbReference type="GO" id="GO:0006879">
    <property type="term" value="P:intracellular iron ion homeostasis"/>
    <property type="evidence" value="ECO:0007669"/>
    <property type="project" value="UniProtKB-KW"/>
</dbReference>
<sequence>MTTDPGNTFLTDVAMLRERARKSLDDGAVTPTYQGDVQKTIDLLQSVVATELVCVLRYTMHSISVEGLASESVGAEFAQHAKEERQHMLAAAERIDQLGGIPNFNPEGLASRSATEYGNGGNLVEMVKQNLIAERVVIEHYQELIRYFGDHDPTTRIMLEGFLAEEEDHATDMHDLLVAHEGKPFLS</sequence>
<dbReference type="Gene3D" id="1.20.1260.10">
    <property type="match status" value="1"/>
</dbReference>
<dbReference type="GO" id="GO:0004322">
    <property type="term" value="F:ferroxidase activity"/>
    <property type="evidence" value="ECO:0007669"/>
    <property type="project" value="TreeGrafter"/>
</dbReference>
<keyword evidence="1" id="KW-0409">Iron storage</keyword>
<evidence type="ECO:0000313" key="4">
    <source>
        <dbReference type="Proteomes" id="UP000188604"/>
    </source>
</evidence>
<dbReference type="PIRSF" id="PIRSF018063">
    <property type="entry name" value="Ferrtn_UCP018063"/>
    <property type="match status" value="1"/>
</dbReference>
<dbReference type="RefSeq" id="WP_077805947.1">
    <property type="nucleotide sequence ID" value="NZ_BJXS01000004.1"/>
</dbReference>
<dbReference type="InterPro" id="IPR009040">
    <property type="entry name" value="Ferritin-like_diiron"/>
</dbReference>
<dbReference type="InterPro" id="IPR014490">
    <property type="entry name" value="Dps-like"/>
</dbReference>
<dbReference type="SUPFAM" id="SSF47240">
    <property type="entry name" value="Ferritin-like"/>
    <property type="match status" value="1"/>
</dbReference>
<organism evidence="3 4">
    <name type="scientific">Neoasaia chiangmaiensis</name>
    <dbReference type="NCBI Taxonomy" id="320497"/>
    <lineage>
        <taxon>Bacteria</taxon>
        <taxon>Pseudomonadati</taxon>
        <taxon>Pseudomonadota</taxon>
        <taxon>Alphaproteobacteria</taxon>
        <taxon>Acetobacterales</taxon>
        <taxon>Acetobacteraceae</taxon>
        <taxon>Neoasaia</taxon>
    </lineage>
</organism>
<dbReference type="AlphaFoldDB" id="A0A1U9KMG2"/>
<dbReference type="GO" id="GO:0005829">
    <property type="term" value="C:cytosol"/>
    <property type="evidence" value="ECO:0007669"/>
    <property type="project" value="TreeGrafter"/>
</dbReference>
<proteinExistence type="predicted"/>